<dbReference type="Proteomes" id="UP001066276">
    <property type="component" value="Chromosome 7"/>
</dbReference>
<dbReference type="AlphaFoldDB" id="A0AAV7PW16"/>
<organism evidence="1 2">
    <name type="scientific">Pleurodeles waltl</name>
    <name type="common">Iberian ribbed newt</name>
    <dbReference type="NCBI Taxonomy" id="8319"/>
    <lineage>
        <taxon>Eukaryota</taxon>
        <taxon>Metazoa</taxon>
        <taxon>Chordata</taxon>
        <taxon>Craniata</taxon>
        <taxon>Vertebrata</taxon>
        <taxon>Euteleostomi</taxon>
        <taxon>Amphibia</taxon>
        <taxon>Batrachia</taxon>
        <taxon>Caudata</taxon>
        <taxon>Salamandroidea</taxon>
        <taxon>Salamandridae</taxon>
        <taxon>Pleurodelinae</taxon>
        <taxon>Pleurodeles</taxon>
    </lineage>
</organism>
<name>A0AAV7PW16_PLEWA</name>
<sequence>MMGIRRVLEGDLMHLEDRLHALDNEQGRGPEAHCRLLEVRKEYAVALEKLRCHDHVGYMRRIHEEEGRAGRLLAWLVRFHTARTPITGITLSDGSVVHDPLSKNAGFR</sequence>
<comment type="caution">
    <text evidence="1">The sequence shown here is derived from an EMBL/GenBank/DDBJ whole genome shotgun (WGS) entry which is preliminary data.</text>
</comment>
<protein>
    <submittedName>
        <fullName evidence="1">Uncharacterized protein</fullName>
    </submittedName>
</protein>
<dbReference type="EMBL" id="JANPWB010000011">
    <property type="protein sequence ID" value="KAJ1130033.1"/>
    <property type="molecule type" value="Genomic_DNA"/>
</dbReference>
<evidence type="ECO:0000313" key="1">
    <source>
        <dbReference type="EMBL" id="KAJ1130033.1"/>
    </source>
</evidence>
<reference evidence="1" key="1">
    <citation type="journal article" date="2022" name="bioRxiv">
        <title>Sequencing and chromosome-scale assembly of the giantPleurodeles waltlgenome.</title>
        <authorList>
            <person name="Brown T."/>
            <person name="Elewa A."/>
            <person name="Iarovenko S."/>
            <person name="Subramanian E."/>
            <person name="Araus A.J."/>
            <person name="Petzold A."/>
            <person name="Susuki M."/>
            <person name="Suzuki K.-i.T."/>
            <person name="Hayashi T."/>
            <person name="Toyoda A."/>
            <person name="Oliveira C."/>
            <person name="Osipova E."/>
            <person name="Leigh N.D."/>
            <person name="Simon A."/>
            <person name="Yun M.H."/>
        </authorList>
    </citation>
    <scope>NUCLEOTIDE SEQUENCE</scope>
    <source>
        <strain evidence="1">20211129_DDA</strain>
        <tissue evidence="1">Liver</tissue>
    </source>
</reference>
<evidence type="ECO:0000313" key="2">
    <source>
        <dbReference type="Proteomes" id="UP001066276"/>
    </source>
</evidence>
<proteinExistence type="predicted"/>
<accession>A0AAV7PW16</accession>
<keyword evidence="2" id="KW-1185">Reference proteome</keyword>
<gene>
    <name evidence="1" type="ORF">NDU88_008389</name>
</gene>